<protein>
    <submittedName>
        <fullName evidence="1">Uncharacterized protein</fullName>
    </submittedName>
</protein>
<evidence type="ECO:0000313" key="2">
    <source>
        <dbReference type="Proteomes" id="UP000716291"/>
    </source>
</evidence>
<keyword evidence="2" id="KW-1185">Reference proteome</keyword>
<dbReference type="AlphaFoldDB" id="A0A9P6XEE3"/>
<gene>
    <name evidence="1" type="ORF">G6F64_003788</name>
</gene>
<organism evidence="1 2">
    <name type="scientific">Rhizopus oryzae</name>
    <name type="common">Mucormycosis agent</name>
    <name type="synonym">Rhizopus arrhizus var. delemar</name>
    <dbReference type="NCBI Taxonomy" id="64495"/>
    <lineage>
        <taxon>Eukaryota</taxon>
        <taxon>Fungi</taxon>
        <taxon>Fungi incertae sedis</taxon>
        <taxon>Mucoromycota</taxon>
        <taxon>Mucoromycotina</taxon>
        <taxon>Mucoromycetes</taxon>
        <taxon>Mucorales</taxon>
        <taxon>Mucorineae</taxon>
        <taxon>Rhizopodaceae</taxon>
        <taxon>Rhizopus</taxon>
    </lineage>
</organism>
<dbReference type="Proteomes" id="UP000716291">
    <property type="component" value="Unassembled WGS sequence"/>
</dbReference>
<name>A0A9P6XEE3_RHIOR</name>
<comment type="caution">
    <text evidence="1">The sequence shown here is derived from an EMBL/GenBank/DDBJ whole genome shotgun (WGS) entry which is preliminary data.</text>
</comment>
<accession>A0A9P6XEE3</accession>
<dbReference type="EMBL" id="JAANQT010000386">
    <property type="protein sequence ID" value="KAG1311465.1"/>
    <property type="molecule type" value="Genomic_DNA"/>
</dbReference>
<evidence type="ECO:0000313" key="1">
    <source>
        <dbReference type="EMBL" id="KAG1311465.1"/>
    </source>
</evidence>
<proteinExistence type="predicted"/>
<sequence>MNNITSDEQQIHDDTPLTRTQVEALFRELEEQRNREREIQTNGVELPLAISETLENSSTTQLKEEFRRYKKTIQRYNHPDWTSVQQINKEYIPDLKNWKVDAYQLISSIYKNTETTRIQARASTEIYEQLQYLQEKVVFTSARDQEVFNNTVEQAQRLAIFGFGSAKFQENDAKDLSLKALRLPPNARHLEHSIEEDGKTNAFDREFVEQLQKARHTSVPSRITTARTFAFH</sequence>
<reference evidence="1" key="1">
    <citation type="journal article" date="2020" name="Microb. Genom.">
        <title>Genetic diversity of clinical and environmental Mucorales isolates obtained from an investigation of mucormycosis cases among solid organ transplant recipients.</title>
        <authorList>
            <person name="Nguyen M.H."/>
            <person name="Kaul D."/>
            <person name="Muto C."/>
            <person name="Cheng S.J."/>
            <person name="Richter R.A."/>
            <person name="Bruno V.M."/>
            <person name="Liu G."/>
            <person name="Beyhan S."/>
            <person name="Sundermann A.J."/>
            <person name="Mounaud S."/>
            <person name="Pasculle A.W."/>
            <person name="Nierman W.C."/>
            <person name="Driscoll E."/>
            <person name="Cumbie R."/>
            <person name="Clancy C.J."/>
            <person name="Dupont C.L."/>
        </authorList>
    </citation>
    <scope>NUCLEOTIDE SEQUENCE</scope>
    <source>
        <strain evidence="1">GL11</strain>
    </source>
</reference>